<reference evidence="1" key="1">
    <citation type="submission" date="2020-05" db="EMBL/GenBank/DDBJ databases">
        <authorList>
            <person name="Rincon C."/>
            <person name="Sanders R I."/>
            <person name="Robbins C."/>
            <person name="Chaturvedi A."/>
        </authorList>
    </citation>
    <scope>NUCLEOTIDE SEQUENCE</scope>
    <source>
        <strain evidence="1">CHB12</strain>
    </source>
</reference>
<name>A0A915YXX4_9GLOM</name>
<dbReference type="EMBL" id="CAGKOT010000009">
    <property type="protein sequence ID" value="CAB5353644.1"/>
    <property type="molecule type" value="Genomic_DNA"/>
</dbReference>
<dbReference type="Proteomes" id="UP000684084">
    <property type="component" value="Unassembled WGS sequence"/>
</dbReference>
<dbReference type="OrthoDB" id="2417533at2759"/>
<organism evidence="1 2">
    <name type="scientific">Rhizophagus irregularis</name>
    <dbReference type="NCBI Taxonomy" id="588596"/>
    <lineage>
        <taxon>Eukaryota</taxon>
        <taxon>Fungi</taxon>
        <taxon>Fungi incertae sedis</taxon>
        <taxon>Mucoromycota</taxon>
        <taxon>Glomeromycotina</taxon>
        <taxon>Glomeromycetes</taxon>
        <taxon>Glomerales</taxon>
        <taxon>Glomeraceae</taxon>
        <taxon>Rhizophagus</taxon>
    </lineage>
</organism>
<sequence>MNAIPDQRPTASELCSIILSWIDVFDSKGKCYKEVVRAIFEEADKEIPNISTTYEKNPDAIYTSRLFTFSNLPKPINSPIITSYLNEEENKDCQDSQLLDLEVPSSLQSREIVNDDENSS</sequence>
<protein>
    <submittedName>
        <fullName evidence="1">Uncharacterized protein</fullName>
    </submittedName>
</protein>
<evidence type="ECO:0000313" key="1">
    <source>
        <dbReference type="EMBL" id="CAB5353644.1"/>
    </source>
</evidence>
<accession>A0A915YXX4</accession>
<dbReference type="AlphaFoldDB" id="A0A915YXX4"/>
<proteinExistence type="predicted"/>
<gene>
    <name evidence="1" type="ORF">CHRIB12_LOCUS5671</name>
</gene>
<dbReference type="VEuPathDB" id="FungiDB:RhiirFUN_004013"/>
<comment type="caution">
    <text evidence="1">The sequence shown here is derived from an EMBL/GenBank/DDBJ whole genome shotgun (WGS) entry which is preliminary data.</text>
</comment>
<evidence type="ECO:0000313" key="2">
    <source>
        <dbReference type="Proteomes" id="UP000684084"/>
    </source>
</evidence>